<feature type="domain" description="Guanylate kinase-like" evidence="5">
    <location>
        <begin position="360"/>
        <end position="544"/>
    </location>
</feature>
<evidence type="ECO:0000256" key="1">
    <source>
        <dbReference type="ARBA" id="ARBA00007014"/>
    </source>
</evidence>
<evidence type="ECO:0000256" key="2">
    <source>
        <dbReference type="ARBA" id="ARBA00022443"/>
    </source>
</evidence>
<dbReference type="Pfam" id="PF00018">
    <property type="entry name" value="SH3_1"/>
    <property type="match status" value="1"/>
</dbReference>
<dbReference type="Gene3D" id="3.40.50.300">
    <property type="entry name" value="P-loop containing nucleotide triphosphate hydrolases"/>
    <property type="match status" value="1"/>
</dbReference>
<dbReference type="PROSITE" id="PS00856">
    <property type="entry name" value="GUANYLATE_KINASE_1"/>
    <property type="match status" value="1"/>
</dbReference>
<dbReference type="InterPro" id="IPR036028">
    <property type="entry name" value="SH3-like_dom_sf"/>
</dbReference>
<comment type="similarity">
    <text evidence="1">Belongs to the MAGUK family.</text>
</comment>
<accession>A0ABR3KM39</accession>
<evidence type="ECO:0000259" key="4">
    <source>
        <dbReference type="PROSITE" id="PS50002"/>
    </source>
</evidence>
<dbReference type="Gene3D" id="2.30.42.10">
    <property type="match status" value="1"/>
</dbReference>
<dbReference type="SUPFAM" id="SSF50044">
    <property type="entry name" value="SH3-domain"/>
    <property type="match status" value="1"/>
</dbReference>
<dbReference type="SMART" id="SM00326">
    <property type="entry name" value="SH3"/>
    <property type="match status" value="1"/>
</dbReference>
<dbReference type="SUPFAM" id="SSF52540">
    <property type="entry name" value="P-loop containing nucleoside triphosphate hydrolases"/>
    <property type="match status" value="1"/>
</dbReference>
<evidence type="ECO:0000256" key="3">
    <source>
        <dbReference type="PROSITE-ProRule" id="PRU00192"/>
    </source>
</evidence>
<dbReference type="InterPro" id="IPR050716">
    <property type="entry name" value="MAGUK"/>
</dbReference>
<comment type="caution">
    <text evidence="6">The sequence shown here is derived from an EMBL/GenBank/DDBJ whole genome shotgun (WGS) entry which is preliminary data.</text>
</comment>
<dbReference type="InterPro" id="IPR027417">
    <property type="entry name" value="P-loop_NTPase"/>
</dbReference>
<dbReference type="InterPro" id="IPR036034">
    <property type="entry name" value="PDZ_sf"/>
</dbReference>
<dbReference type="PANTHER" id="PTHR23122">
    <property type="entry name" value="MEMBRANE-ASSOCIATED GUANYLATE KINASE MAGUK"/>
    <property type="match status" value="1"/>
</dbReference>
<dbReference type="InterPro" id="IPR008145">
    <property type="entry name" value="GK/Ca_channel_bsu"/>
</dbReference>
<evidence type="ECO:0000313" key="7">
    <source>
        <dbReference type="Proteomes" id="UP001558632"/>
    </source>
</evidence>
<feature type="domain" description="SH3" evidence="4">
    <location>
        <begin position="226"/>
        <end position="295"/>
    </location>
</feature>
<keyword evidence="2 3" id="KW-0728">SH3 domain</keyword>
<evidence type="ECO:0000313" key="6">
    <source>
        <dbReference type="EMBL" id="KAL1238849.1"/>
    </source>
</evidence>
<organism evidence="6 7">
    <name type="scientific">Trichinella spiralis</name>
    <name type="common">Trichina worm</name>
    <dbReference type="NCBI Taxonomy" id="6334"/>
    <lineage>
        <taxon>Eukaryota</taxon>
        <taxon>Metazoa</taxon>
        <taxon>Ecdysozoa</taxon>
        <taxon>Nematoda</taxon>
        <taxon>Enoplea</taxon>
        <taxon>Dorylaimia</taxon>
        <taxon>Trichinellida</taxon>
        <taxon>Trichinellidae</taxon>
        <taxon>Trichinella</taxon>
    </lineage>
</organism>
<dbReference type="PROSITE" id="PS50002">
    <property type="entry name" value="SH3"/>
    <property type="match status" value="1"/>
</dbReference>
<evidence type="ECO:0000259" key="5">
    <source>
        <dbReference type="PROSITE" id="PS50052"/>
    </source>
</evidence>
<gene>
    <name evidence="6" type="ORF">TSPI_07205</name>
</gene>
<dbReference type="InterPro" id="IPR001452">
    <property type="entry name" value="SH3_domain"/>
</dbReference>
<proteinExistence type="inferred from homology"/>
<dbReference type="PROSITE" id="PS50052">
    <property type="entry name" value="GUANYLATE_KINASE_2"/>
    <property type="match status" value="1"/>
</dbReference>
<dbReference type="EMBL" id="JBEUSY010000271">
    <property type="protein sequence ID" value="KAL1238849.1"/>
    <property type="molecule type" value="Genomic_DNA"/>
</dbReference>
<reference evidence="6 7" key="1">
    <citation type="submission" date="2024-07" db="EMBL/GenBank/DDBJ databases">
        <title>Enhanced genomic and transcriptomic resources for Trichinella pseudospiralis and T. spiralis underpin the discovery of pronounced molecular differences between stages and species.</title>
        <authorList>
            <person name="Pasi K.K."/>
            <person name="La Rosa G."/>
            <person name="Gomez-Morales M.A."/>
            <person name="Tosini F."/>
            <person name="Sumanam S."/>
            <person name="Young N.D."/>
            <person name="Chang B.C."/>
            <person name="Robin G.B."/>
        </authorList>
    </citation>
    <scope>NUCLEOTIDE SEQUENCE [LARGE SCALE GENOMIC DNA]</scope>
    <source>
        <strain evidence="6">ISS534</strain>
    </source>
</reference>
<dbReference type="InterPro" id="IPR008144">
    <property type="entry name" value="Guanylate_kin-like_dom"/>
</dbReference>
<keyword evidence="7" id="KW-1185">Reference proteome</keyword>
<protein>
    <submittedName>
        <fullName evidence="6">MAGUK p55 subfamily member</fullName>
    </submittedName>
</protein>
<name>A0ABR3KM39_TRISP</name>
<sequence length="559" mass="63906">MLLENKFSEASFSIASKKNEYSESSADGHCGPFPPLKTCHNKKMNNMEEIQPYSSSEEIEALKSQVKLLSDKLCEVVNRLGNLEYGAETSFNSLSDKHLAESIKTDGSTFVTKHFDSVQQTDPKKGNEEHHVVSTAYCSRFTKLSKECEKSLLNDITIRPEDGYLLVESVSDSALPHKVLNVGDSIIAVNGVPVSTEEEFHDQVKSSEQVSLEIVPSALKCMPFSDKETYLKCLFDYNPSSDNRLDQKAVGLQFKIGDILQVSCKEDQDWWQARKVDEWSSSGLIPSISLQKSTHDCKSGVCENGLQESKSFESYGILQSKLLNGITLFHRKTPRESCKTKCLKSLQIYEELVKLCPYGRRTLVLIAARGVGRRTIKSHLLRHDPENFATVIPYTSRKQKATEREGREYHFVSYHYMKEEMENEKFLECGELNGKLYGTKLDSIKEVIKKGQVCVLDCGPQAINVIRNREFMPYIVFIDTPPYEEFKHIYNIHRDSLRPRTDEELKQICLESQAIKNIYGHLFDLTLVNRNTEITFRRLLDAFESLRSQKQWIPAEWIE</sequence>
<dbReference type="SMART" id="SM00072">
    <property type="entry name" value="GuKc"/>
    <property type="match status" value="1"/>
</dbReference>
<dbReference type="Proteomes" id="UP001558632">
    <property type="component" value="Unassembled WGS sequence"/>
</dbReference>
<dbReference type="InterPro" id="IPR020590">
    <property type="entry name" value="Guanylate_kinase_CS"/>
</dbReference>
<dbReference type="Pfam" id="PF00625">
    <property type="entry name" value="Guanylate_kin"/>
    <property type="match status" value="1"/>
</dbReference>
<dbReference type="Gene3D" id="2.30.30.40">
    <property type="entry name" value="SH3 Domains"/>
    <property type="match status" value="1"/>
</dbReference>
<dbReference type="SUPFAM" id="SSF50156">
    <property type="entry name" value="PDZ domain-like"/>
    <property type="match status" value="1"/>
</dbReference>